<dbReference type="Proteomes" id="UP001549119">
    <property type="component" value="Unassembled WGS sequence"/>
</dbReference>
<comment type="caution">
    <text evidence="1">The sequence shown here is derived from an EMBL/GenBank/DDBJ whole genome shotgun (WGS) entry which is preliminary data.</text>
</comment>
<dbReference type="RefSeq" id="WP_159392704.1">
    <property type="nucleotide sequence ID" value="NZ_JBEPNV010000001.1"/>
</dbReference>
<name>A0ABV2NC21_9HYPH</name>
<sequence length="115" mass="11963">MASAYVIGGILVLGALTGAADGAIAACNVQLHIANTCLGNFKSATGRGSDLLKSTEERIGADVKMGACSSTDRAEIGRASWNAGERAMQLSQDGQLKSTSEVQEFCLNHARKFSN</sequence>
<reference evidence="1 2" key="1">
    <citation type="submission" date="2024-06" db="EMBL/GenBank/DDBJ databases">
        <title>Genomics of switchgrass bacterial isolates.</title>
        <authorList>
            <person name="Shade A."/>
        </authorList>
    </citation>
    <scope>NUCLEOTIDE SEQUENCE [LARGE SCALE GENOMIC DNA]</scope>
    <source>
        <strain evidence="1 2">PvP084</strain>
    </source>
</reference>
<evidence type="ECO:0000313" key="2">
    <source>
        <dbReference type="Proteomes" id="UP001549119"/>
    </source>
</evidence>
<protein>
    <submittedName>
        <fullName evidence="1">Uncharacterized protein</fullName>
    </submittedName>
</protein>
<proteinExistence type="predicted"/>
<keyword evidence="2" id="KW-1185">Reference proteome</keyword>
<organism evidence="1 2">
    <name type="scientific">Methylobacterium radiotolerans</name>
    <dbReference type="NCBI Taxonomy" id="31998"/>
    <lineage>
        <taxon>Bacteria</taxon>
        <taxon>Pseudomonadati</taxon>
        <taxon>Pseudomonadota</taxon>
        <taxon>Alphaproteobacteria</taxon>
        <taxon>Hyphomicrobiales</taxon>
        <taxon>Methylobacteriaceae</taxon>
        <taxon>Methylobacterium</taxon>
    </lineage>
</organism>
<accession>A0ABV2NC21</accession>
<gene>
    <name evidence="1" type="ORF">ABIC20_001340</name>
</gene>
<evidence type="ECO:0000313" key="1">
    <source>
        <dbReference type="EMBL" id="MET3864031.1"/>
    </source>
</evidence>
<dbReference type="EMBL" id="JBEPNW010000002">
    <property type="protein sequence ID" value="MET3864031.1"/>
    <property type="molecule type" value="Genomic_DNA"/>
</dbReference>